<feature type="domain" description="IrrE N-terminal-like" evidence="1">
    <location>
        <begin position="29"/>
        <end position="143"/>
    </location>
</feature>
<dbReference type="eggNOG" id="COG2856">
    <property type="taxonomic scope" value="Bacteria"/>
</dbReference>
<dbReference type="RefSeq" id="WP_012548771.1">
    <property type="nucleotide sequence ID" value="NC_011297.1"/>
</dbReference>
<name>B5YCY8_DICT6</name>
<dbReference type="Pfam" id="PF06114">
    <property type="entry name" value="Peptidase_M78"/>
    <property type="match status" value="1"/>
</dbReference>
<evidence type="ECO:0000313" key="3">
    <source>
        <dbReference type="Proteomes" id="UP000001733"/>
    </source>
</evidence>
<dbReference type="KEGG" id="dth:DICTH_0514"/>
<dbReference type="AlphaFoldDB" id="B5YCY8"/>
<dbReference type="STRING" id="309799.DICTH_0514"/>
<protein>
    <submittedName>
        <fullName evidence="2">Beta and gamma crystallin</fullName>
    </submittedName>
</protein>
<dbReference type="PANTHER" id="PTHR43236">
    <property type="entry name" value="ANTITOXIN HIGA1"/>
    <property type="match status" value="1"/>
</dbReference>
<evidence type="ECO:0000313" key="2">
    <source>
        <dbReference type="EMBL" id="ACI20139.1"/>
    </source>
</evidence>
<dbReference type="PANTHER" id="PTHR43236:SF2">
    <property type="entry name" value="BLL0069 PROTEIN"/>
    <property type="match status" value="1"/>
</dbReference>
<dbReference type="InterPro" id="IPR010359">
    <property type="entry name" value="IrrE_HExxH"/>
</dbReference>
<proteinExistence type="predicted"/>
<reference evidence="2 3" key="1">
    <citation type="journal article" date="2014" name="Genome Announc.">
        <title>Complete Genome Sequence of the Extreme Thermophile Dictyoglomus thermophilum H-6-12.</title>
        <authorList>
            <person name="Coil D.A."/>
            <person name="Badger J.H."/>
            <person name="Forberger H.C."/>
            <person name="Riggs F."/>
            <person name="Madupu R."/>
            <person name="Fedorova N."/>
            <person name="Ward N."/>
            <person name="Robb F.T."/>
            <person name="Eisen J.A."/>
        </authorList>
    </citation>
    <scope>NUCLEOTIDE SEQUENCE [LARGE SCALE GENOMIC DNA]</scope>
    <source>
        <strain evidence="3">ATCC 35947 / DSM 3960 / H-6-12</strain>
    </source>
</reference>
<evidence type="ECO:0000259" key="1">
    <source>
        <dbReference type="Pfam" id="PF06114"/>
    </source>
</evidence>
<gene>
    <name evidence="2" type="ordered locus">DICTH_0514</name>
</gene>
<dbReference type="HOGENOM" id="CLU_084682_3_0_0"/>
<dbReference type="Proteomes" id="UP000001733">
    <property type="component" value="Chromosome"/>
</dbReference>
<dbReference type="PaxDb" id="309799-DICTH_0514"/>
<organism evidence="2 3">
    <name type="scientific">Dictyoglomus thermophilum (strain ATCC 35947 / DSM 3960 / H-6-12)</name>
    <dbReference type="NCBI Taxonomy" id="309799"/>
    <lineage>
        <taxon>Bacteria</taxon>
        <taxon>Pseudomonadati</taxon>
        <taxon>Dictyoglomota</taxon>
        <taxon>Dictyoglomia</taxon>
        <taxon>Dictyoglomales</taxon>
        <taxon>Dictyoglomaceae</taxon>
        <taxon>Dictyoglomus</taxon>
    </lineage>
</organism>
<dbReference type="Gene3D" id="1.10.10.2910">
    <property type="match status" value="1"/>
</dbReference>
<dbReference type="InterPro" id="IPR052345">
    <property type="entry name" value="Rad_response_metalloprotease"/>
</dbReference>
<sequence>MYEELIKDLLSLFYIKKPPIKPEIIAYGLGVEVHFQELPSQISGILYNHNDHPMILINKRDNPLRQRFTIAHELGHFLLHHSNKQIYFDYPISKNPKLEKEANTFAASLLLPDFFLKRYLNLPYQKISSIFQVSQKVIEIRLKDFKTI</sequence>
<accession>B5YCY8</accession>
<keyword evidence="3" id="KW-1185">Reference proteome</keyword>
<dbReference type="OrthoDB" id="9794834at2"/>
<dbReference type="EMBL" id="CP001146">
    <property type="protein sequence ID" value="ACI20139.1"/>
    <property type="molecule type" value="Genomic_DNA"/>
</dbReference>